<keyword evidence="2" id="KW-1185">Reference proteome</keyword>
<proteinExistence type="predicted"/>
<evidence type="ECO:0000313" key="1">
    <source>
        <dbReference type="EMBL" id="ALP92997.1"/>
    </source>
</evidence>
<name>A0A0S2W0W6_9FIRM</name>
<gene>
    <name evidence="1" type="ORF">IB211_00602c</name>
</gene>
<dbReference type="KEGG" id="ibu:IB211_00602c"/>
<dbReference type="Proteomes" id="UP000064844">
    <property type="component" value="Chromosome"/>
</dbReference>
<evidence type="ECO:0000313" key="2">
    <source>
        <dbReference type="Proteomes" id="UP000064844"/>
    </source>
</evidence>
<reference evidence="1 2" key="1">
    <citation type="journal article" date="2015" name="Nat. Commun.">
        <title>Production of butyrate from lysine and the Amadori product fructoselysine by a human gut commensal.</title>
        <authorList>
            <person name="Bui T.P."/>
            <person name="Ritari J."/>
            <person name="Boeren S."/>
            <person name="de Waard P."/>
            <person name="Plugge C.M."/>
            <person name="de Vos W.M."/>
        </authorList>
    </citation>
    <scope>NUCLEOTIDE SEQUENCE [LARGE SCALE GENOMIC DNA]</scope>
    <source>
        <strain evidence="1 2">AF211</strain>
    </source>
</reference>
<reference evidence="2" key="2">
    <citation type="submission" date="2015-04" db="EMBL/GenBank/DDBJ databases">
        <title>A butyrogenic pathway from the amino acid lysine in a human gut commensal.</title>
        <authorList>
            <person name="de Vos W.M."/>
            <person name="Bui N.T.P."/>
            <person name="Plugge C.M."/>
            <person name="Ritari J."/>
        </authorList>
    </citation>
    <scope>NUCLEOTIDE SEQUENCE [LARGE SCALE GENOMIC DNA]</scope>
    <source>
        <strain evidence="2">AF211</strain>
    </source>
</reference>
<sequence>MVGILAAFSRLRLPWARVSRLRRGQFSQNIQKFQGFVL</sequence>
<accession>A0A0S2W0W6</accession>
<protein>
    <submittedName>
        <fullName evidence="1">Uncharacterized protein</fullName>
    </submittedName>
</protein>
<organism evidence="1 2">
    <name type="scientific">Intestinimonas butyriciproducens</name>
    <dbReference type="NCBI Taxonomy" id="1297617"/>
    <lineage>
        <taxon>Bacteria</taxon>
        <taxon>Bacillati</taxon>
        <taxon>Bacillota</taxon>
        <taxon>Clostridia</taxon>
        <taxon>Eubacteriales</taxon>
        <taxon>Intestinimonas</taxon>
    </lineage>
</organism>
<dbReference type="EMBL" id="CP011307">
    <property type="protein sequence ID" value="ALP92997.1"/>
    <property type="molecule type" value="Genomic_DNA"/>
</dbReference>
<dbReference type="AlphaFoldDB" id="A0A0S2W0W6"/>